<dbReference type="RefSeq" id="WP_167361314.1">
    <property type="nucleotide sequence ID" value="NZ_CP028290.1"/>
</dbReference>
<name>A0A1H0W752_9BURK</name>
<protein>
    <submittedName>
        <fullName evidence="2">Uncharacterized protein</fullName>
    </submittedName>
</protein>
<dbReference type="Proteomes" id="UP000199317">
    <property type="component" value="Unassembled WGS sequence"/>
</dbReference>
<evidence type="ECO:0000256" key="1">
    <source>
        <dbReference type="SAM" id="MobiDB-lite"/>
    </source>
</evidence>
<dbReference type="EMBL" id="FNJL01000033">
    <property type="protein sequence ID" value="SDP86393.1"/>
    <property type="molecule type" value="Genomic_DNA"/>
</dbReference>
<dbReference type="AlphaFoldDB" id="A0A1H0W752"/>
<gene>
    <name evidence="2" type="ORF">SAMN04489708_13337</name>
</gene>
<evidence type="ECO:0000313" key="3">
    <source>
        <dbReference type="Proteomes" id="UP000199317"/>
    </source>
</evidence>
<organism evidence="2 3">
    <name type="scientific">Paracidovorax cattleyae</name>
    <dbReference type="NCBI Taxonomy" id="80868"/>
    <lineage>
        <taxon>Bacteria</taxon>
        <taxon>Pseudomonadati</taxon>
        <taxon>Pseudomonadota</taxon>
        <taxon>Betaproteobacteria</taxon>
        <taxon>Burkholderiales</taxon>
        <taxon>Comamonadaceae</taxon>
        <taxon>Paracidovorax</taxon>
    </lineage>
</organism>
<sequence>MNDHESTAPGEPSQPTDRKAWTTPVVSFLSMDDTALNATVGDDGRGPTTGS</sequence>
<proteinExistence type="predicted"/>
<evidence type="ECO:0000313" key="2">
    <source>
        <dbReference type="EMBL" id="SDP86393.1"/>
    </source>
</evidence>
<keyword evidence="3" id="KW-1185">Reference proteome</keyword>
<accession>A0A1H0W752</accession>
<reference evidence="3" key="1">
    <citation type="submission" date="2016-10" db="EMBL/GenBank/DDBJ databases">
        <authorList>
            <person name="Varghese N."/>
            <person name="Submissions S."/>
        </authorList>
    </citation>
    <scope>NUCLEOTIDE SEQUENCE [LARGE SCALE GENOMIC DNA]</scope>
    <source>
        <strain evidence="3">DSM 17101</strain>
    </source>
</reference>
<feature type="region of interest" description="Disordered" evidence="1">
    <location>
        <begin position="1"/>
        <end position="23"/>
    </location>
</feature>